<dbReference type="Proteomes" id="UP000001567">
    <property type="component" value="Chromosome"/>
</dbReference>
<evidence type="ECO:0000259" key="1">
    <source>
        <dbReference type="PROSITE" id="PS51740"/>
    </source>
</evidence>
<sequence length="97" mass="10901">MVFVLVAWLRFLLWLLLLFVEVRVGRRGTVKIPRSVAEALGIGEGSRLLLELEGGRIVLRPVPDAVELAIKGEKIARVTLEELESTSCEEQERYLKG</sequence>
<evidence type="ECO:0000313" key="3">
    <source>
        <dbReference type="Proteomes" id="UP000001567"/>
    </source>
</evidence>
<dbReference type="STRING" id="340102.Pars_0370"/>
<dbReference type="KEGG" id="pas:Pars_0370"/>
<dbReference type="HOGENOM" id="CLU_158484_3_1_2"/>
<protein>
    <submittedName>
        <fullName evidence="2">Transcriptional regulator, AbrB family</fullName>
    </submittedName>
</protein>
<dbReference type="EMBL" id="CP000660">
    <property type="protein sequence ID" value="ABP49975.1"/>
    <property type="molecule type" value="Genomic_DNA"/>
</dbReference>
<dbReference type="PANTHER" id="PTHR34860">
    <property type="entry name" value="REPRESSOR-LIKE PROTEIN SSO7C3"/>
    <property type="match status" value="1"/>
</dbReference>
<dbReference type="Gene3D" id="2.10.260.10">
    <property type="match status" value="1"/>
</dbReference>
<dbReference type="SMART" id="SM00966">
    <property type="entry name" value="SpoVT_AbrB"/>
    <property type="match status" value="1"/>
</dbReference>
<dbReference type="PROSITE" id="PS51740">
    <property type="entry name" value="SPOVT_ABRB"/>
    <property type="match status" value="1"/>
</dbReference>
<evidence type="ECO:0000313" key="2">
    <source>
        <dbReference type="EMBL" id="ABP49975.1"/>
    </source>
</evidence>
<feature type="domain" description="SpoVT-AbrB" evidence="1">
    <location>
        <begin position="19"/>
        <end position="64"/>
    </location>
</feature>
<accession>A4WHV8</accession>
<organism evidence="2 3">
    <name type="scientific">Pyrobaculum arsenaticum (strain DSM 13514 / JCM 11321 / PZ6)</name>
    <dbReference type="NCBI Taxonomy" id="340102"/>
    <lineage>
        <taxon>Archaea</taxon>
        <taxon>Thermoproteota</taxon>
        <taxon>Thermoprotei</taxon>
        <taxon>Thermoproteales</taxon>
        <taxon>Thermoproteaceae</taxon>
        <taxon>Pyrobaculum</taxon>
    </lineage>
</organism>
<dbReference type="AlphaFoldDB" id="A4WHV8"/>
<dbReference type="InterPro" id="IPR037914">
    <property type="entry name" value="SpoVT-AbrB_sf"/>
</dbReference>
<dbReference type="Pfam" id="PF04014">
    <property type="entry name" value="MazE_antitoxin"/>
    <property type="match status" value="1"/>
</dbReference>
<proteinExistence type="predicted"/>
<dbReference type="SUPFAM" id="SSF89447">
    <property type="entry name" value="AbrB/MazE/MraZ-like"/>
    <property type="match status" value="1"/>
</dbReference>
<name>A4WHV8_PYRAR</name>
<dbReference type="InterPro" id="IPR052975">
    <property type="entry name" value="Repressor-like_regulatory"/>
</dbReference>
<reference evidence="2 3" key="1">
    <citation type="submission" date="2007-04" db="EMBL/GenBank/DDBJ databases">
        <title>Complete sequence of Pyrobaculum arsenaticum DSM 13514.</title>
        <authorList>
            <consortium name="US DOE Joint Genome Institute"/>
            <person name="Copeland A."/>
            <person name="Lucas S."/>
            <person name="Lapidus A."/>
            <person name="Barry K."/>
            <person name="Glavina del Rio T."/>
            <person name="Dalin E."/>
            <person name="Tice H."/>
            <person name="Pitluck S."/>
            <person name="Chain P."/>
            <person name="Malfatti S."/>
            <person name="Shin M."/>
            <person name="Vergez L."/>
            <person name="Schmutz J."/>
            <person name="Larimer F."/>
            <person name="Land M."/>
            <person name="Hauser L."/>
            <person name="Kyrpides N."/>
            <person name="Mikhailova N."/>
            <person name="Cozen A.E."/>
            <person name="Fitz-Gibbon S.T."/>
            <person name="House C.H."/>
            <person name="Saltikov C."/>
            <person name="Lowe T.M."/>
            <person name="Richardson P."/>
        </authorList>
    </citation>
    <scope>NUCLEOTIDE SEQUENCE [LARGE SCALE GENOMIC DNA]</scope>
    <source>
        <strain evidence="3">ATCC 700994 / DSM 13514 / JCM 11321 / PZ6</strain>
    </source>
</reference>
<gene>
    <name evidence="2" type="ordered locus">Pars_0370</name>
</gene>
<dbReference type="NCBIfam" id="TIGR01439">
    <property type="entry name" value="lp_hng_hel_AbrB"/>
    <property type="match status" value="1"/>
</dbReference>
<dbReference type="PANTHER" id="PTHR34860:SF7">
    <property type="entry name" value="TRANSCRIPTION REGULATOR, SPOVT_ABRB FAMILY"/>
    <property type="match status" value="1"/>
</dbReference>
<dbReference type="GO" id="GO:0003677">
    <property type="term" value="F:DNA binding"/>
    <property type="evidence" value="ECO:0007669"/>
    <property type="project" value="InterPro"/>
</dbReference>
<dbReference type="InterPro" id="IPR007159">
    <property type="entry name" value="SpoVT-AbrB_dom"/>
</dbReference>